<dbReference type="PANTHER" id="PTHR24250:SF66">
    <property type="entry name" value="CHYMOTRYPSIN-LIKE PROTEASE CTRL-1"/>
    <property type="match status" value="1"/>
</dbReference>
<dbReference type="InterPro" id="IPR001314">
    <property type="entry name" value="Peptidase_S1A"/>
</dbReference>
<dbReference type="Proteomes" id="UP000694415">
    <property type="component" value="Unplaced"/>
</dbReference>
<evidence type="ECO:0000256" key="2">
    <source>
        <dbReference type="SAM" id="SignalP"/>
    </source>
</evidence>
<protein>
    <recommendedName>
        <fullName evidence="3">Peptidase S1 domain-containing protein</fullName>
    </recommendedName>
</protein>
<keyword evidence="1" id="KW-1015">Disulfide bond</keyword>
<dbReference type="PANTHER" id="PTHR24250">
    <property type="entry name" value="CHYMOTRYPSIN-RELATED"/>
    <property type="match status" value="1"/>
</dbReference>
<feature type="domain" description="Peptidase S1" evidence="3">
    <location>
        <begin position="34"/>
        <end position="295"/>
    </location>
</feature>
<dbReference type="FunFam" id="2.40.10.10:FF:000181">
    <property type="entry name" value="Chymotrypsinogen A"/>
    <property type="match status" value="1"/>
</dbReference>
<accession>A0A8C6GIN8</accession>
<keyword evidence="2" id="KW-0732">Signal</keyword>
<proteinExistence type="predicted"/>
<dbReference type="Pfam" id="PF00089">
    <property type="entry name" value="Trypsin"/>
    <property type="match status" value="1"/>
</dbReference>
<dbReference type="GO" id="GO:0005615">
    <property type="term" value="C:extracellular space"/>
    <property type="evidence" value="ECO:0007669"/>
    <property type="project" value="Ensembl"/>
</dbReference>
<feature type="chain" id="PRO_5034120915" description="Peptidase S1 domain-containing protein" evidence="2">
    <location>
        <begin position="19"/>
        <end position="303"/>
    </location>
</feature>
<dbReference type="InterPro" id="IPR001254">
    <property type="entry name" value="Trypsin_dom"/>
</dbReference>
<dbReference type="CDD" id="cd00190">
    <property type="entry name" value="Tryp_SPc"/>
    <property type="match status" value="1"/>
</dbReference>
<dbReference type="PRINTS" id="PR00722">
    <property type="entry name" value="CHYMOTRYPSIN"/>
</dbReference>
<dbReference type="GO" id="GO:0006508">
    <property type="term" value="P:proteolysis"/>
    <property type="evidence" value="ECO:0007669"/>
    <property type="project" value="InterPro"/>
</dbReference>
<evidence type="ECO:0000256" key="1">
    <source>
        <dbReference type="ARBA" id="ARBA00023157"/>
    </source>
</evidence>
<dbReference type="PROSITE" id="PS50240">
    <property type="entry name" value="TRYPSIN_DOM"/>
    <property type="match status" value="1"/>
</dbReference>
<organism evidence="4 5">
    <name type="scientific">Mus spicilegus</name>
    <name type="common">Mound-building mouse</name>
    <dbReference type="NCBI Taxonomy" id="10103"/>
    <lineage>
        <taxon>Eukaryota</taxon>
        <taxon>Metazoa</taxon>
        <taxon>Chordata</taxon>
        <taxon>Craniata</taxon>
        <taxon>Vertebrata</taxon>
        <taxon>Euteleostomi</taxon>
        <taxon>Mammalia</taxon>
        <taxon>Eutheria</taxon>
        <taxon>Euarchontoglires</taxon>
        <taxon>Glires</taxon>
        <taxon>Rodentia</taxon>
        <taxon>Myomorpha</taxon>
        <taxon>Muroidea</taxon>
        <taxon>Muridae</taxon>
        <taxon>Murinae</taxon>
        <taxon>Mus</taxon>
        <taxon>Mus</taxon>
    </lineage>
</organism>
<dbReference type="InterPro" id="IPR043504">
    <property type="entry name" value="Peptidase_S1_PA_chymotrypsin"/>
</dbReference>
<dbReference type="AlphaFoldDB" id="A0A8C6GIN8"/>
<evidence type="ECO:0000313" key="4">
    <source>
        <dbReference type="Ensembl" id="ENSMSIP00000006724.1"/>
    </source>
</evidence>
<dbReference type="Ensembl" id="ENSMSIT00000008522.1">
    <property type="protein sequence ID" value="ENSMSIP00000006724.1"/>
    <property type="gene ID" value="ENSMSIG00000006000.1"/>
</dbReference>
<dbReference type="GeneTree" id="ENSGT00940000154494"/>
<keyword evidence="5" id="KW-1185">Reference proteome</keyword>
<dbReference type="PROSITE" id="PS00134">
    <property type="entry name" value="TRYPSIN_HIS"/>
    <property type="match status" value="1"/>
</dbReference>
<feature type="signal peptide" evidence="2">
    <location>
        <begin position="1"/>
        <end position="18"/>
    </location>
</feature>
<dbReference type="GO" id="GO:0004252">
    <property type="term" value="F:serine-type endopeptidase activity"/>
    <property type="evidence" value="ECO:0007669"/>
    <property type="project" value="InterPro"/>
</dbReference>
<name>A0A8C6GIN8_MUSSI</name>
<evidence type="ECO:0000313" key="5">
    <source>
        <dbReference type="Proteomes" id="UP000694415"/>
    </source>
</evidence>
<dbReference type="InterPro" id="IPR009003">
    <property type="entry name" value="Peptidase_S1_PA"/>
</dbReference>
<reference evidence="4" key="2">
    <citation type="submission" date="2025-09" db="UniProtKB">
        <authorList>
            <consortium name="Ensembl"/>
        </authorList>
    </citation>
    <scope>IDENTIFICATION</scope>
</reference>
<dbReference type="SUPFAM" id="SSF50494">
    <property type="entry name" value="Trypsin-like serine proteases"/>
    <property type="match status" value="1"/>
</dbReference>
<sequence>MLLLSLTLSLVLLGSSWGCGVPAITPALSYNQRIVNGENAVPGSWPWQVSLQDNTGFHFCGGSLISPNWVVTAAHCQVTPGRHFVVLGEYDRSSNAEPVQVLSIARAITHPNWNANTMNNDLTLLKLASPARYTAQVSPVCLASTNEALPSGLTCVTTGWGRISGVGNVTPARLQQVVLPLVTVNQCRQYWGSRITDAMICAGGSGASSCQVSTLSSALSHGTCPQTAMLTSPLFFPFRVTQEALLSARRETPGCLLGLSPGALRTATYKHRPCTLGSASSVPGSTKSWPTTKLSTDPFPISI</sequence>
<dbReference type="Gene3D" id="2.40.10.10">
    <property type="entry name" value="Trypsin-like serine proteases"/>
    <property type="match status" value="1"/>
</dbReference>
<evidence type="ECO:0000259" key="3">
    <source>
        <dbReference type="PROSITE" id="PS50240"/>
    </source>
</evidence>
<reference evidence="4" key="1">
    <citation type="submission" date="2025-08" db="UniProtKB">
        <authorList>
            <consortium name="Ensembl"/>
        </authorList>
    </citation>
    <scope>IDENTIFICATION</scope>
</reference>
<dbReference type="InterPro" id="IPR018114">
    <property type="entry name" value="TRYPSIN_HIS"/>
</dbReference>
<dbReference type="SMART" id="SM00020">
    <property type="entry name" value="Tryp_SPc"/>
    <property type="match status" value="1"/>
</dbReference>